<gene>
    <name evidence="1" type="ORF">Pflav_035750</name>
</gene>
<protein>
    <recommendedName>
        <fullName evidence="3">Methane oxygenase PmoA</fullName>
    </recommendedName>
</protein>
<evidence type="ECO:0000313" key="1">
    <source>
        <dbReference type="EMBL" id="BCB77165.1"/>
    </source>
</evidence>
<dbReference type="EMBL" id="AP022870">
    <property type="protein sequence ID" value="BCB77165.1"/>
    <property type="molecule type" value="Genomic_DNA"/>
</dbReference>
<sequence>MPDLIVRPERGTVGVFRTGSETPILVQHAQPDTRPYIHPIVSPTGVGTVTEDAPDHHPWQHGVSVGLNDVNGVGFWHERMHPKHPNDGTFHPVLVGEPAADGDRATWVVRTELRAPDGAALLHETQAWTLTDRGDRYELGLALGLRAATDLTFGQYPYGGLFLRMPYRPEIGGTVFDSEGRTGADAEQQPARWVAVQMPLLDAGPDEDPPLVVVMDHPANFRHPVRWRVDNELGVGPSPSIAGAWQLVAGQERVFHHNIVVFGASVEPPVIEESWQAFARVVPA</sequence>
<reference evidence="1 2" key="2">
    <citation type="submission" date="2020-03" db="EMBL/GenBank/DDBJ databases">
        <authorList>
            <person name="Ichikawa N."/>
            <person name="Kimura A."/>
            <person name="Kitahashi Y."/>
            <person name="Uohara A."/>
        </authorList>
    </citation>
    <scope>NUCLEOTIDE SEQUENCE [LARGE SCALE GENOMIC DNA]</scope>
    <source>
        <strain evidence="1 2">NBRC 107702</strain>
    </source>
</reference>
<evidence type="ECO:0008006" key="3">
    <source>
        <dbReference type="Google" id="ProtNLM"/>
    </source>
</evidence>
<proteinExistence type="predicted"/>
<keyword evidence="2" id="KW-1185">Reference proteome</keyword>
<dbReference type="Proteomes" id="UP000502508">
    <property type="component" value="Chromosome"/>
</dbReference>
<organism evidence="1 2">
    <name type="scientific">Phytohabitans flavus</name>
    <dbReference type="NCBI Taxonomy" id="1076124"/>
    <lineage>
        <taxon>Bacteria</taxon>
        <taxon>Bacillati</taxon>
        <taxon>Actinomycetota</taxon>
        <taxon>Actinomycetes</taxon>
        <taxon>Micromonosporales</taxon>
        <taxon>Micromonosporaceae</taxon>
    </lineage>
</organism>
<dbReference type="KEGG" id="pfla:Pflav_035750"/>
<reference evidence="1 2" key="1">
    <citation type="submission" date="2020-03" db="EMBL/GenBank/DDBJ databases">
        <title>Whole genome shotgun sequence of Phytohabitans flavus NBRC 107702.</title>
        <authorList>
            <person name="Komaki H."/>
            <person name="Tamura T."/>
        </authorList>
    </citation>
    <scope>NUCLEOTIDE SEQUENCE [LARGE SCALE GENOMIC DNA]</scope>
    <source>
        <strain evidence="1 2">NBRC 107702</strain>
    </source>
</reference>
<dbReference type="Pfam" id="PF14100">
    <property type="entry name" value="DUF6807"/>
    <property type="match status" value="1"/>
</dbReference>
<dbReference type="AlphaFoldDB" id="A0A6F8XTL0"/>
<dbReference type="InterPro" id="IPR029475">
    <property type="entry name" value="DUF6807"/>
</dbReference>
<name>A0A6F8XTL0_9ACTN</name>
<dbReference type="RefSeq" id="WP_173037032.1">
    <property type="nucleotide sequence ID" value="NZ_AP022870.1"/>
</dbReference>
<accession>A0A6F8XTL0</accession>
<evidence type="ECO:0000313" key="2">
    <source>
        <dbReference type="Proteomes" id="UP000502508"/>
    </source>
</evidence>